<feature type="non-terminal residue" evidence="1">
    <location>
        <position position="32"/>
    </location>
</feature>
<comment type="caution">
    <text evidence="1">The sequence shown here is derived from an EMBL/GenBank/DDBJ whole genome shotgun (WGS) entry which is preliminary data.</text>
</comment>
<dbReference type="AlphaFoldDB" id="X1T4K6"/>
<reference evidence="1" key="1">
    <citation type="journal article" date="2014" name="Front. Microbiol.">
        <title>High frequency of phylogenetically diverse reductive dehalogenase-homologous genes in deep subseafloor sedimentary metagenomes.</title>
        <authorList>
            <person name="Kawai M."/>
            <person name="Futagami T."/>
            <person name="Toyoda A."/>
            <person name="Takaki Y."/>
            <person name="Nishi S."/>
            <person name="Hori S."/>
            <person name="Arai W."/>
            <person name="Tsubouchi T."/>
            <person name="Morono Y."/>
            <person name="Uchiyama I."/>
            <person name="Ito T."/>
            <person name="Fujiyama A."/>
            <person name="Inagaki F."/>
            <person name="Takami H."/>
        </authorList>
    </citation>
    <scope>NUCLEOTIDE SEQUENCE</scope>
    <source>
        <strain evidence="1">Expedition CK06-06</strain>
    </source>
</reference>
<proteinExistence type="predicted"/>
<dbReference type="EMBL" id="BARW01017228">
    <property type="protein sequence ID" value="GAJ00253.1"/>
    <property type="molecule type" value="Genomic_DNA"/>
</dbReference>
<name>X1T4K6_9ZZZZ</name>
<sequence>MVIGQESQEVGREKIAILKILSGTDGAVGSKV</sequence>
<protein>
    <submittedName>
        <fullName evidence="1">Uncharacterized protein</fullName>
    </submittedName>
</protein>
<organism evidence="1">
    <name type="scientific">marine sediment metagenome</name>
    <dbReference type="NCBI Taxonomy" id="412755"/>
    <lineage>
        <taxon>unclassified sequences</taxon>
        <taxon>metagenomes</taxon>
        <taxon>ecological metagenomes</taxon>
    </lineage>
</organism>
<evidence type="ECO:0000313" key="1">
    <source>
        <dbReference type="EMBL" id="GAJ00253.1"/>
    </source>
</evidence>
<accession>X1T4K6</accession>
<gene>
    <name evidence="1" type="ORF">S12H4_29815</name>
</gene>